<dbReference type="Gene3D" id="3.40.50.300">
    <property type="entry name" value="P-loop containing nucleotide triphosphate hydrolases"/>
    <property type="match status" value="1"/>
</dbReference>
<dbReference type="GO" id="GO:0042148">
    <property type="term" value="P:DNA strand invasion"/>
    <property type="evidence" value="ECO:0007669"/>
    <property type="project" value="TreeGrafter"/>
</dbReference>
<dbReference type="InterPro" id="IPR030547">
    <property type="entry name" value="XRCC2"/>
</dbReference>
<reference evidence="1" key="1">
    <citation type="submission" date="2022-11" db="EMBL/GenBank/DDBJ databases">
        <authorList>
            <person name="Petersen C."/>
        </authorList>
    </citation>
    <scope>NUCLEOTIDE SEQUENCE</scope>
    <source>
        <strain evidence="1">IBT 21917</strain>
    </source>
</reference>
<dbReference type="GO" id="GO:0005815">
    <property type="term" value="C:microtubule organizing center"/>
    <property type="evidence" value="ECO:0007669"/>
    <property type="project" value="TreeGrafter"/>
</dbReference>
<reference evidence="1" key="2">
    <citation type="journal article" date="2023" name="IMA Fungus">
        <title>Comparative genomic study of the Penicillium genus elucidates a diverse pangenome and 15 lateral gene transfer events.</title>
        <authorList>
            <person name="Petersen C."/>
            <person name="Sorensen T."/>
            <person name="Nielsen M.R."/>
            <person name="Sondergaard T.E."/>
            <person name="Sorensen J.L."/>
            <person name="Fitzpatrick D.A."/>
            <person name="Frisvad J.C."/>
            <person name="Nielsen K.L."/>
        </authorList>
    </citation>
    <scope>NUCLEOTIDE SEQUENCE</scope>
    <source>
        <strain evidence="1">IBT 21917</strain>
    </source>
</reference>
<dbReference type="PANTHER" id="PTHR46644:SF2">
    <property type="entry name" value="DNA REPAIR PROTEIN XRCC2"/>
    <property type="match status" value="1"/>
</dbReference>
<dbReference type="GO" id="GO:0000724">
    <property type="term" value="P:double-strand break repair via homologous recombination"/>
    <property type="evidence" value="ECO:0007669"/>
    <property type="project" value="InterPro"/>
</dbReference>
<protein>
    <recommendedName>
        <fullName evidence="3">DNA recombination and repair protein Rad51-like C-terminal domain-containing protein</fullName>
    </recommendedName>
</protein>
<gene>
    <name evidence="1" type="ORF">N7492_006727</name>
</gene>
<sequence length="441" mass="48723">MAAGLGASALADVHSEGLDELLHDLANVCPIDGEDRPQTFGVPALDSLLEVFMLRATGPADARHQQLAREPNPDDDEMLLHEDDIVFGQMPAEPDSPSNPVLSGFARRSKRPAPVVELSSSLSGAGKSQLLYYLIAHAILPRSYGETHIGGKEAAVVFIDADDRFDADRLLMVTRAVLQRCSLRSGQTTGSALSNEDTQALLLSSMKYVHVFRPHSSSSLLATLSTLDTYLYDGSQHYSFSRPLQMIVVDSATAFIWQDRLRDEVARTEDIGRSREEIDRERELKQSFYLADLYGDMVKELKRLQARFGCTVLYTTLSGGRPPSPNVAASGPFGPYDRTSSRLPSLRPPLSAPWGTYPILRLIVHRDAIRSFPPGMSAHDARNEAGMRQSIVRQGKFSAWVNGWDREEWPRRVVDGIDAHNGGSFSFYVRDSGIEIPLPDQ</sequence>
<evidence type="ECO:0000313" key="2">
    <source>
        <dbReference type="Proteomes" id="UP001146351"/>
    </source>
</evidence>
<dbReference type="EMBL" id="JAPQKO010000005">
    <property type="protein sequence ID" value="KAJ5161335.1"/>
    <property type="molecule type" value="Genomic_DNA"/>
</dbReference>
<dbReference type="InterPro" id="IPR027417">
    <property type="entry name" value="P-loop_NTPase"/>
</dbReference>
<accession>A0A9W9I3G8</accession>
<dbReference type="SUPFAM" id="SSF52540">
    <property type="entry name" value="P-loop containing nucleoside triphosphate hydrolases"/>
    <property type="match status" value="1"/>
</dbReference>
<evidence type="ECO:0000313" key="1">
    <source>
        <dbReference type="EMBL" id="KAJ5161335.1"/>
    </source>
</evidence>
<dbReference type="GO" id="GO:0033063">
    <property type="term" value="C:Rad51B-Rad51C-Rad51D-XRCC2 complex"/>
    <property type="evidence" value="ECO:0007669"/>
    <property type="project" value="InterPro"/>
</dbReference>
<dbReference type="GO" id="GO:0005657">
    <property type="term" value="C:replication fork"/>
    <property type="evidence" value="ECO:0007669"/>
    <property type="project" value="InterPro"/>
</dbReference>
<dbReference type="PANTHER" id="PTHR46644">
    <property type="entry name" value="DNA REPAIR PROTEIN XRCC2"/>
    <property type="match status" value="1"/>
</dbReference>
<comment type="caution">
    <text evidence="1">The sequence shown here is derived from an EMBL/GenBank/DDBJ whole genome shotgun (WGS) entry which is preliminary data.</text>
</comment>
<dbReference type="AlphaFoldDB" id="A0A9W9I3G8"/>
<keyword evidence="2" id="KW-1185">Reference proteome</keyword>
<dbReference type="OrthoDB" id="420422at2759"/>
<name>A0A9W9I3G8_9EURO</name>
<dbReference type="Proteomes" id="UP001146351">
    <property type="component" value="Unassembled WGS sequence"/>
</dbReference>
<organism evidence="1 2">
    <name type="scientific">Penicillium capsulatum</name>
    <dbReference type="NCBI Taxonomy" id="69766"/>
    <lineage>
        <taxon>Eukaryota</taxon>
        <taxon>Fungi</taxon>
        <taxon>Dikarya</taxon>
        <taxon>Ascomycota</taxon>
        <taxon>Pezizomycotina</taxon>
        <taxon>Eurotiomycetes</taxon>
        <taxon>Eurotiomycetidae</taxon>
        <taxon>Eurotiales</taxon>
        <taxon>Aspergillaceae</taxon>
        <taxon>Penicillium</taxon>
    </lineage>
</organism>
<proteinExistence type="predicted"/>
<dbReference type="GO" id="GO:0000400">
    <property type="term" value="F:four-way junction DNA binding"/>
    <property type="evidence" value="ECO:0007669"/>
    <property type="project" value="TreeGrafter"/>
</dbReference>
<evidence type="ECO:0008006" key="3">
    <source>
        <dbReference type="Google" id="ProtNLM"/>
    </source>
</evidence>